<sequence length="162" mass="18795">QGKKQPQQKKKGNHSDFKAQNKSLYLQPLNFNRSNHVSDKEEPTDELDTILKETQKGESSKKETHKSESSNDASYTSNDIENDFEGSDFESDFESEDEDRYNHYQNGYLDDTDEDLQLEEDLLIMEDYLENMVLDSDENLEDLIAWSEMQNGGELDDDEYTG</sequence>
<feature type="compositionally biased region" description="Acidic residues" evidence="1">
    <location>
        <begin position="80"/>
        <end position="99"/>
    </location>
</feature>
<evidence type="ECO:0000256" key="1">
    <source>
        <dbReference type="SAM" id="MobiDB-lite"/>
    </source>
</evidence>
<evidence type="ECO:0000313" key="3">
    <source>
        <dbReference type="Proteomes" id="UP000253551"/>
    </source>
</evidence>
<protein>
    <submittedName>
        <fullName evidence="2">Uncharacterized protein</fullName>
    </submittedName>
</protein>
<dbReference type="Proteomes" id="UP000253551">
    <property type="component" value="Unassembled WGS sequence"/>
</dbReference>
<feature type="compositionally biased region" description="Basic and acidic residues" evidence="1">
    <location>
        <begin position="49"/>
        <end position="69"/>
    </location>
</feature>
<feature type="non-terminal residue" evidence="2">
    <location>
        <position position="1"/>
    </location>
</feature>
<gene>
    <name evidence="2" type="ORF">CU098_002890</name>
</gene>
<feature type="region of interest" description="Disordered" evidence="1">
    <location>
        <begin position="1"/>
        <end position="113"/>
    </location>
</feature>
<accession>A0A367IIN0</accession>
<feature type="compositionally biased region" description="Basic residues" evidence="1">
    <location>
        <begin position="1"/>
        <end position="12"/>
    </location>
</feature>
<proteinExistence type="predicted"/>
<dbReference type="EMBL" id="PJQM01007986">
    <property type="protein sequence ID" value="RCH77535.1"/>
    <property type="molecule type" value="Genomic_DNA"/>
</dbReference>
<dbReference type="AlphaFoldDB" id="A0A367IIN0"/>
<feature type="compositionally biased region" description="Polar residues" evidence="1">
    <location>
        <begin position="20"/>
        <end position="35"/>
    </location>
</feature>
<organism evidence="2 3">
    <name type="scientific">Rhizopus stolonifer</name>
    <name type="common">Rhizopus nigricans</name>
    <dbReference type="NCBI Taxonomy" id="4846"/>
    <lineage>
        <taxon>Eukaryota</taxon>
        <taxon>Fungi</taxon>
        <taxon>Fungi incertae sedis</taxon>
        <taxon>Mucoromycota</taxon>
        <taxon>Mucoromycotina</taxon>
        <taxon>Mucoromycetes</taxon>
        <taxon>Mucorales</taxon>
        <taxon>Mucorineae</taxon>
        <taxon>Rhizopodaceae</taxon>
        <taxon>Rhizopus</taxon>
    </lineage>
</organism>
<reference evidence="2 3" key="1">
    <citation type="journal article" date="2018" name="G3 (Bethesda)">
        <title>Phylogenetic and Phylogenomic Definition of Rhizopus Species.</title>
        <authorList>
            <person name="Gryganskyi A.P."/>
            <person name="Golan J."/>
            <person name="Dolatabadi S."/>
            <person name="Mondo S."/>
            <person name="Robb S."/>
            <person name="Idnurm A."/>
            <person name="Muszewska A."/>
            <person name="Steczkiewicz K."/>
            <person name="Masonjones S."/>
            <person name="Liao H.L."/>
            <person name="Gajdeczka M.T."/>
            <person name="Anike F."/>
            <person name="Vuek A."/>
            <person name="Anishchenko I.M."/>
            <person name="Voigt K."/>
            <person name="de Hoog G.S."/>
            <person name="Smith M.E."/>
            <person name="Heitman J."/>
            <person name="Vilgalys R."/>
            <person name="Stajich J.E."/>
        </authorList>
    </citation>
    <scope>NUCLEOTIDE SEQUENCE [LARGE SCALE GENOMIC DNA]</scope>
    <source>
        <strain evidence="2 3">LSU 92-RS-03</strain>
    </source>
</reference>
<keyword evidence="3" id="KW-1185">Reference proteome</keyword>
<comment type="caution">
    <text evidence="2">The sequence shown here is derived from an EMBL/GenBank/DDBJ whole genome shotgun (WGS) entry which is preliminary data.</text>
</comment>
<name>A0A367IIN0_RHIST</name>
<evidence type="ECO:0000313" key="2">
    <source>
        <dbReference type="EMBL" id="RCH77535.1"/>
    </source>
</evidence>